<dbReference type="SUPFAM" id="SSF109604">
    <property type="entry name" value="HD-domain/PDEase-like"/>
    <property type="match status" value="1"/>
</dbReference>
<evidence type="ECO:0000313" key="3">
    <source>
        <dbReference type="Proteomes" id="UP000272560"/>
    </source>
</evidence>
<gene>
    <name evidence="2" type="ORF">D6T63_14710</name>
</gene>
<dbReference type="Proteomes" id="UP000272560">
    <property type="component" value="Unassembled WGS sequence"/>
</dbReference>
<keyword evidence="3" id="KW-1185">Reference proteome</keyword>
<reference evidence="2 3" key="1">
    <citation type="submission" date="2018-09" db="EMBL/GenBank/DDBJ databases">
        <title>Novel species of Arthrobacter.</title>
        <authorList>
            <person name="Liu Q."/>
            <person name="Xin Y.-H."/>
        </authorList>
    </citation>
    <scope>NUCLEOTIDE SEQUENCE [LARGE SCALE GENOMIC DNA]</scope>
    <source>
        <strain evidence="2 3">Hz2</strain>
    </source>
</reference>
<dbReference type="OrthoDB" id="9808993at2"/>
<dbReference type="PANTHER" id="PTHR21174:SF0">
    <property type="entry name" value="HD PHOSPHOHYDROLASE FAMILY PROTEIN-RELATED"/>
    <property type="match status" value="1"/>
</dbReference>
<dbReference type="Pfam" id="PF13223">
    <property type="entry name" value="DUF4031"/>
    <property type="match status" value="1"/>
</dbReference>
<evidence type="ECO:0000259" key="1">
    <source>
        <dbReference type="Pfam" id="PF13223"/>
    </source>
</evidence>
<feature type="domain" description="DUF4031" evidence="1">
    <location>
        <begin position="3"/>
        <end position="77"/>
    </location>
</feature>
<dbReference type="EMBL" id="QZVT01000008">
    <property type="protein sequence ID" value="RJT77795.1"/>
    <property type="molecule type" value="Genomic_DNA"/>
</dbReference>
<dbReference type="AlphaFoldDB" id="A0A3A5M4G5"/>
<dbReference type="InterPro" id="IPR009218">
    <property type="entry name" value="HD_phosphohydro"/>
</dbReference>
<sequence>MAVLIDPPSWPAHGTVFSHLVSTSSLAELHMFAEAAGIPPRAFDEDHYDVPARRYRDLVERGAVEVSGSELVRSLIASGLRVPARRRGPKLRAVLASRWDSVLPEHPQLGAELLDRWSEPHRRYHTQTHLLAVLEALDLLLVPADAPLRQAVILAAWFHDAVYEGTAGEDESASAALAADRLNGRLSGSAVREVERLVLLTAGHDPAGEDRAGQLLCDADLSVLAGSEAEYGRYTAAIREEYAHIPVAAFITGRRAVLHHLLTLDPLFRTAAAQERWTGRALDNLARELDTLG</sequence>
<dbReference type="InterPro" id="IPR025109">
    <property type="entry name" value="DUF4031"/>
</dbReference>
<evidence type="ECO:0000313" key="2">
    <source>
        <dbReference type="EMBL" id="RJT77795.1"/>
    </source>
</evidence>
<name>A0A3A5M4G5_9MICC</name>
<protein>
    <submittedName>
        <fullName evidence="2">DUF4031 domain-containing protein</fullName>
    </submittedName>
</protein>
<proteinExistence type="predicted"/>
<comment type="caution">
    <text evidence="2">The sequence shown here is derived from an EMBL/GenBank/DDBJ whole genome shotgun (WGS) entry which is preliminary data.</text>
</comment>
<organism evidence="2 3">
    <name type="scientific">Arthrobacter cheniae</name>
    <dbReference type="NCBI Taxonomy" id="1258888"/>
    <lineage>
        <taxon>Bacteria</taxon>
        <taxon>Bacillati</taxon>
        <taxon>Actinomycetota</taxon>
        <taxon>Actinomycetes</taxon>
        <taxon>Micrococcales</taxon>
        <taxon>Micrococcaceae</taxon>
        <taxon>Arthrobacter</taxon>
    </lineage>
</organism>
<dbReference type="RefSeq" id="WP_120149812.1">
    <property type="nucleotide sequence ID" value="NZ_QZVT01000008.1"/>
</dbReference>
<accession>A0A3A5M4G5</accession>
<dbReference type="PANTHER" id="PTHR21174">
    <property type="match status" value="1"/>
</dbReference>